<organism evidence="13 14">
    <name type="scientific">Aliidiomarina iranensis</name>
    <dbReference type="NCBI Taxonomy" id="1434071"/>
    <lineage>
        <taxon>Bacteria</taxon>
        <taxon>Pseudomonadati</taxon>
        <taxon>Pseudomonadota</taxon>
        <taxon>Gammaproteobacteria</taxon>
        <taxon>Alteromonadales</taxon>
        <taxon>Idiomarinaceae</taxon>
        <taxon>Aliidiomarina</taxon>
    </lineage>
</organism>
<dbReference type="InterPro" id="IPR044861">
    <property type="entry name" value="IPNS-like_FE2OG_OXY"/>
</dbReference>
<keyword evidence="11" id="KW-0408">Iron</keyword>
<dbReference type="PRINTS" id="PR00682">
    <property type="entry name" value="IPNSYNTHASE"/>
</dbReference>
<reference evidence="14" key="1">
    <citation type="journal article" date="2018" name="Front. Microbiol.">
        <title>Genome-Based Analysis Reveals the Taxonomy and Diversity of the Family Idiomarinaceae.</title>
        <authorList>
            <person name="Liu Y."/>
            <person name="Lai Q."/>
            <person name="Shao Z."/>
        </authorList>
    </citation>
    <scope>NUCLEOTIDE SEQUENCE [LARGE SCALE GENOMIC DNA]</scope>
    <source>
        <strain evidence="14">GBPy7</strain>
    </source>
</reference>
<dbReference type="PROSITE" id="PS51471">
    <property type="entry name" value="FE2OG_OXY"/>
    <property type="match status" value="1"/>
</dbReference>
<keyword evidence="11" id="KW-0560">Oxidoreductase</keyword>
<dbReference type="EMBL" id="PIPJ01000002">
    <property type="protein sequence ID" value="RUO22622.1"/>
    <property type="molecule type" value="Genomic_DNA"/>
</dbReference>
<dbReference type="OrthoDB" id="21825at2"/>
<sequence>MQSIPHVDMSVHTKDFDSFVTAIGEGYEVNGFVALTNHGIPDETIHAALDATRDLFALPEDVKKQYHKPGLGGARGYTPFGTEIAKNAKHVDLKEFWHVGREVADSSKYPQLTPNVWPKELPSFKETTTELFNALDELGNQVLEGIAVYLGQPRDYFRTRVNEGNSILRPLHYPPIVEEGTPSVRAAAHEDINVITLLIGSREPGLEVLSKSGNWIPVTILEGAIICNVGDMLQRLTNGVLPSTTHRVVNPPAPHNQKSRYSIPFFLHFNPDVVIDALPQCVTAENPKKEAPITADDYLMERLREIGLVK</sequence>
<evidence type="ECO:0000256" key="1">
    <source>
        <dbReference type="ARBA" id="ARBA00001954"/>
    </source>
</evidence>
<evidence type="ECO:0000256" key="8">
    <source>
        <dbReference type="ARBA" id="ARBA00031282"/>
    </source>
</evidence>
<evidence type="ECO:0000256" key="5">
    <source>
        <dbReference type="ARBA" id="ARBA00019045"/>
    </source>
</evidence>
<evidence type="ECO:0000256" key="9">
    <source>
        <dbReference type="ARBA" id="ARBA00047725"/>
    </source>
</evidence>
<name>A0A432W0V6_9GAMM</name>
<evidence type="ECO:0000256" key="6">
    <source>
        <dbReference type="ARBA" id="ARBA00022666"/>
    </source>
</evidence>
<comment type="catalytic activity">
    <reaction evidence="9">
        <text>2-oxoglutarate + O2 + 2 H(+) = ethene + 3 CO2 + H2O</text>
        <dbReference type="Rhea" id="RHEA:31523"/>
        <dbReference type="ChEBI" id="CHEBI:15377"/>
        <dbReference type="ChEBI" id="CHEBI:15378"/>
        <dbReference type="ChEBI" id="CHEBI:15379"/>
        <dbReference type="ChEBI" id="CHEBI:16526"/>
        <dbReference type="ChEBI" id="CHEBI:16810"/>
        <dbReference type="ChEBI" id="CHEBI:18153"/>
        <dbReference type="EC" id="1.13.12.19"/>
    </reaction>
</comment>
<dbReference type="Gene3D" id="2.60.120.330">
    <property type="entry name" value="B-lactam Antibiotic, Isopenicillin N Synthase, Chain"/>
    <property type="match status" value="1"/>
</dbReference>
<gene>
    <name evidence="13" type="ORF">CWE08_05485</name>
</gene>
<evidence type="ECO:0000256" key="2">
    <source>
        <dbReference type="ARBA" id="ARBA00004767"/>
    </source>
</evidence>
<evidence type="ECO:0000313" key="13">
    <source>
        <dbReference type="EMBL" id="RUO22622.1"/>
    </source>
</evidence>
<dbReference type="GO" id="GO:0046872">
    <property type="term" value="F:metal ion binding"/>
    <property type="evidence" value="ECO:0007669"/>
    <property type="project" value="UniProtKB-KW"/>
</dbReference>
<keyword evidence="6" id="KW-0266">Ethylene biosynthesis</keyword>
<dbReference type="GO" id="GO:0009693">
    <property type="term" value="P:ethylene biosynthetic process"/>
    <property type="evidence" value="ECO:0007669"/>
    <property type="project" value="UniProtKB-KW"/>
</dbReference>
<comment type="similarity">
    <text evidence="11">Belongs to the iron/ascorbate-dependent oxidoreductase family.</text>
</comment>
<comment type="catalytic activity">
    <reaction evidence="10">
        <text>L-arginine + 2-oxoglutarate + O2 = guanidine + L-glutamate 5-semialdehyde + succinate + CO2</text>
        <dbReference type="Rhea" id="RHEA:31535"/>
        <dbReference type="ChEBI" id="CHEBI:15379"/>
        <dbReference type="ChEBI" id="CHEBI:16526"/>
        <dbReference type="ChEBI" id="CHEBI:16810"/>
        <dbReference type="ChEBI" id="CHEBI:30031"/>
        <dbReference type="ChEBI" id="CHEBI:30087"/>
        <dbReference type="ChEBI" id="CHEBI:32682"/>
        <dbReference type="ChEBI" id="CHEBI:58066"/>
        <dbReference type="EC" id="1.14.20.7"/>
    </reaction>
</comment>
<dbReference type="PANTHER" id="PTHR47990">
    <property type="entry name" value="2-OXOGLUTARATE (2OG) AND FE(II)-DEPENDENT OXYGENASE SUPERFAMILY PROTEIN-RELATED"/>
    <property type="match status" value="1"/>
</dbReference>
<accession>A0A432W0V6</accession>
<dbReference type="InterPro" id="IPR027443">
    <property type="entry name" value="IPNS-like_sf"/>
</dbReference>
<keyword evidence="11" id="KW-0479">Metal-binding</keyword>
<evidence type="ECO:0000256" key="10">
    <source>
        <dbReference type="ARBA" id="ARBA00049359"/>
    </source>
</evidence>
<protein>
    <recommendedName>
        <fullName evidence="5">2-oxoglutarate-dependent ethylene/succinate-forming enzyme</fullName>
        <ecNumber evidence="4">1.13.12.19</ecNumber>
        <ecNumber evidence="3">1.14.20.7</ecNumber>
    </recommendedName>
    <alternativeName>
        <fullName evidence="7">2-oxoglutarate dioxygenase (ethylene-forming)</fullName>
    </alternativeName>
    <alternativeName>
        <fullName evidence="8">2-oxoglutarate/L-arginine monooxygenase/decarboxylase (succinate-forming)</fullName>
    </alternativeName>
</protein>
<comment type="cofactor">
    <cofactor evidence="1">
        <name>Fe(2+)</name>
        <dbReference type="ChEBI" id="CHEBI:29033"/>
    </cofactor>
</comment>
<feature type="domain" description="Fe2OG dioxygenase" evidence="12">
    <location>
        <begin position="163"/>
        <end position="269"/>
    </location>
</feature>
<comment type="pathway">
    <text evidence="2">Alkene biosynthesis; ethylene biosynthesis via 2-oxoglutarate.</text>
</comment>
<dbReference type="InterPro" id="IPR005123">
    <property type="entry name" value="Oxoglu/Fe-dep_dioxygenase_dom"/>
</dbReference>
<dbReference type="Proteomes" id="UP000288395">
    <property type="component" value="Unassembled WGS sequence"/>
</dbReference>
<dbReference type="GO" id="GO:0102276">
    <property type="term" value="F:2-oxoglutarate oxygenase/decarboxylase (ethylene-forming) activity"/>
    <property type="evidence" value="ECO:0007669"/>
    <property type="project" value="UniProtKB-EC"/>
</dbReference>
<dbReference type="EC" id="1.13.12.19" evidence="4"/>
<evidence type="ECO:0000256" key="3">
    <source>
        <dbReference type="ARBA" id="ARBA00012293"/>
    </source>
</evidence>
<comment type="caution">
    <text evidence="13">The sequence shown here is derived from an EMBL/GenBank/DDBJ whole genome shotgun (WGS) entry which is preliminary data.</text>
</comment>
<keyword evidence="14" id="KW-1185">Reference proteome</keyword>
<dbReference type="InterPro" id="IPR050231">
    <property type="entry name" value="Iron_ascorbate_oxido_reductase"/>
</dbReference>
<dbReference type="Pfam" id="PF03171">
    <property type="entry name" value="2OG-FeII_Oxy"/>
    <property type="match status" value="1"/>
</dbReference>
<dbReference type="AlphaFoldDB" id="A0A432W0V6"/>
<dbReference type="RefSeq" id="WP_126766415.1">
    <property type="nucleotide sequence ID" value="NZ_PIPJ01000002.1"/>
</dbReference>
<evidence type="ECO:0000313" key="14">
    <source>
        <dbReference type="Proteomes" id="UP000288395"/>
    </source>
</evidence>
<proteinExistence type="inferred from homology"/>
<evidence type="ECO:0000256" key="11">
    <source>
        <dbReference type="RuleBase" id="RU003682"/>
    </source>
</evidence>
<dbReference type="SUPFAM" id="SSF51197">
    <property type="entry name" value="Clavaminate synthase-like"/>
    <property type="match status" value="1"/>
</dbReference>
<evidence type="ECO:0000256" key="7">
    <source>
        <dbReference type="ARBA" id="ARBA00031011"/>
    </source>
</evidence>
<dbReference type="EC" id="1.14.20.7" evidence="3"/>
<evidence type="ECO:0000259" key="12">
    <source>
        <dbReference type="PROSITE" id="PS51471"/>
    </source>
</evidence>
<dbReference type="Pfam" id="PF14226">
    <property type="entry name" value="DIOX_N"/>
    <property type="match status" value="1"/>
</dbReference>
<dbReference type="InterPro" id="IPR026992">
    <property type="entry name" value="DIOX_N"/>
</dbReference>
<evidence type="ECO:0000256" key="4">
    <source>
        <dbReference type="ARBA" id="ARBA00012531"/>
    </source>
</evidence>